<keyword evidence="1" id="KW-0812">Transmembrane</keyword>
<evidence type="ECO:0000313" key="3">
    <source>
        <dbReference type="Proteomes" id="UP000886743"/>
    </source>
</evidence>
<feature type="transmembrane region" description="Helical" evidence="1">
    <location>
        <begin position="214"/>
        <end position="240"/>
    </location>
</feature>
<dbReference type="PANTHER" id="PTHR37814">
    <property type="entry name" value="CONSERVED MEMBRANE PROTEIN"/>
    <property type="match status" value="1"/>
</dbReference>
<feature type="transmembrane region" description="Helical" evidence="1">
    <location>
        <begin position="109"/>
        <end position="133"/>
    </location>
</feature>
<dbReference type="EMBL" id="DVOF01000167">
    <property type="protein sequence ID" value="HIV03058.1"/>
    <property type="molecule type" value="Genomic_DNA"/>
</dbReference>
<feature type="transmembrane region" description="Helical" evidence="1">
    <location>
        <begin position="42"/>
        <end position="61"/>
    </location>
</feature>
<comment type="caution">
    <text evidence="2">The sequence shown here is derived from an EMBL/GenBank/DDBJ whole genome shotgun (WGS) entry which is preliminary data.</text>
</comment>
<proteinExistence type="predicted"/>
<reference evidence="2" key="2">
    <citation type="journal article" date="2021" name="PeerJ">
        <title>Extensive microbial diversity within the chicken gut microbiome revealed by metagenomics and culture.</title>
        <authorList>
            <person name="Gilroy R."/>
            <person name="Ravi A."/>
            <person name="Getino M."/>
            <person name="Pursley I."/>
            <person name="Horton D.L."/>
            <person name="Alikhan N.F."/>
            <person name="Baker D."/>
            <person name="Gharbi K."/>
            <person name="Hall N."/>
            <person name="Watson M."/>
            <person name="Adriaenssens E.M."/>
            <person name="Foster-Nyarko E."/>
            <person name="Jarju S."/>
            <person name="Secka A."/>
            <person name="Antonio M."/>
            <person name="Oren A."/>
            <person name="Chaudhuri R.R."/>
            <person name="La Ragione R."/>
            <person name="Hildebrand F."/>
            <person name="Pallen M.J."/>
        </authorList>
    </citation>
    <scope>NUCLEOTIDE SEQUENCE</scope>
    <source>
        <strain evidence="2">4920</strain>
    </source>
</reference>
<sequence length="348" mass="37733">MKELKNTFLIAGTYVATVIGAGFASGQEILSYFVIYGKQSLYGLLLVCVLFTLCALCVLLRTERNGLESFDEYLRCIAGRRMCGFIKLCVTLFMLASFCTMAAGSGELFLSGFGAAPVYGMAAMLLACAVVFFFDLKGILTVNAVLAPIMAVSLFLLGVVSFVFRDTAVFGSGILSKLCDNFIVSALIYASYNLLTAIVILAQMRQMVTKKRVALGAAVTGGAALFIIALAIWAAIGLYYGKIELGEMPFLTIVARRGDVMRILYSVVLYFSMFTTAISCGYGVLEWLRHTFRIKKLTAIVVLIAVSCPVLTLGFSSIVQNVYSIFGYLGLVLIVYVLADGVRMLSEK</sequence>
<dbReference type="AlphaFoldDB" id="A0A9D1NH53"/>
<accession>A0A9D1NH53</accession>
<dbReference type="InterPro" id="IPR038728">
    <property type="entry name" value="YkvI-like"/>
</dbReference>
<evidence type="ECO:0000256" key="1">
    <source>
        <dbReference type="SAM" id="Phobius"/>
    </source>
</evidence>
<organism evidence="2 3">
    <name type="scientific">Candidatus Aphodoplasma excrementigallinarum</name>
    <dbReference type="NCBI Taxonomy" id="2840673"/>
    <lineage>
        <taxon>Bacteria</taxon>
        <taxon>Bacillati</taxon>
        <taxon>Bacillota</taxon>
        <taxon>Clostridia</taxon>
        <taxon>Eubacteriales</taxon>
        <taxon>Candidatus Aphodoplasma</taxon>
    </lineage>
</organism>
<name>A0A9D1NH53_9FIRM</name>
<protein>
    <submittedName>
        <fullName evidence="2">Uncharacterized protein</fullName>
    </submittedName>
</protein>
<keyword evidence="1" id="KW-1133">Transmembrane helix</keyword>
<feature type="transmembrane region" description="Helical" evidence="1">
    <location>
        <begin position="297"/>
        <end position="319"/>
    </location>
</feature>
<feature type="transmembrane region" description="Helical" evidence="1">
    <location>
        <begin position="182"/>
        <end position="202"/>
    </location>
</feature>
<keyword evidence="1" id="KW-0472">Membrane</keyword>
<evidence type="ECO:0000313" key="2">
    <source>
        <dbReference type="EMBL" id="HIV03058.1"/>
    </source>
</evidence>
<dbReference type="PANTHER" id="PTHR37814:SF1">
    <property type="entry name" value="MEMBRANE PROTEIN"/>
    <property type="match status" value="1"/>
</dbReference>
<reference evidence="2" key="1">
    <citation type="submission" date="2020-10" db="EMBL/GenBank/DDBJ databases">
        <authorList>
            <person name="Gilroy R."/>
        </authorList>
    </citation>
    <scope>NUCLEOTIDE SEQUENCE</scope>
    <source>
        <strain evidence="2">4920</strain>
    </source>
</reference>
<feature type="transmembrane region" description="Helical" evidence="1">
    <location>
        <begin position="325"/>
        <end position="345"/>
    </location>
</feature>
<feature type="transmembrane region" description="Helical" evidence="1">
    <location>
        <begin position="82"/>
        <end position="103"/>
    </location>
</feature>
<gene>
    <name evidence="2" type="ORF">IAC74_05735</name>
</gene>
<dbReference type="Proteomes" id="UP000886743">
    <property type="component" value="Unassembled WGS sequence"/>
</dbReference>
<feature type="transmembrane region" description="Helical" evidence="1">
    <location>
        <begin position="260"/>
        <end position="285"/>
    </location>
</feature>
<feature type="transmembrane region" description="Helical" evidence="1">
    <location>
        <begin position="140"/>
        <end position="162"/>
    </location>
</feature>